<evidence type="ECO:0000256" key="6">
    <source>
        <dbReference type="ARBA" id="ARBA00023306"/>
    </source>
</evidence>
<dbReference type="GO" id="GO:0005737">
    <property type="term" value="C:cytoplasm"/>
    <property type="evidence" value="ECO:0007669"/>
    <property type="project" value="TreeGrafter"/>
</dbReference>
<feature type="compositionally biased region" description="Basic and acidic residues" evidence="8">
    <location>
        <begin position="68"/>
        <end position="84"/>
    </location>
</feature>
<dbReference type="GO" id="GO:0016567">
    <property type="term" value="P:protein ubiquitination"/>
    <property type="evidence" value="ECO:0007669"/>
    <property type="project" value="TreeGrafter"/>
</dbReference>
<feature type="region of interest" description="Disordered" evidence="8">
    <location>
        <begin position="939"/>
        <end position="1047"/>
    </location>
</feature>
<feature type="compositionally biased region" description="Polar residues" evidence="8">
    <location>
        <begin position="965"/>
        <end position="991"/>
    </location>
</feature>
<feature type="compositionally biased region" description="Acidic residues" evidence="8">
    <location>
        <begin position="400"/>
        <end position="417"/>
    </location>
</feature>
<feature type="repeat" description="TPR" evidence="7">
    <location>
        <begin position="664"/>
        <end position="697"/>
    </location>
</feature>
<evidence type="ECO:0008006" key="10">
    <source>
        <dbReference type="Google" id="ProtNLM"/>
    </source>
</evidence>
<dbReference type="EMBL" id="HBIX01021170">
    <property type="protein sequence ID" value="CAE0722134.1"/>
    <property type="molecule type" value="Transcribed_RNA"/>
</dbReference>
<dbReference type="InterPro" id="IPR019734">
    <property type="entry name" value="TPR_rpt"/>
</dbReference>
<dbReference type="SUPFAM" id="SSF48452">
    <property type="entry name" value="TPR-like"/>
    <property type="match status" value="1"/>
</dbReference>
<proteinExistence type="predicted"/>
<evidence type="ECO:0000256" key="8">
    <source>
        <dbReference type="SAM" id="MobiDB-lite"/>
    </source>
</evidence>
<evidence type="ECO:0000256" key="3">
    <source>
        <dbReference type="ARBA" id="ARBA00022776"/>
    </source>
</evidence>
<feature type="repeat" description="TPR" evidence="7">
    <location>
        <begin position="630"/>
        <end position="663"/>
    </location>
</feature>
<dbReference type="PANTHER" id="PTHR12558:SF9">
    <property type="entry name" value="CELL DIVISION CYCLE PROTEIN 16 HOMOLOG"/>
    <property type="match status" value="1"/>
</dbReference>
<evidence type="ECO:0000313" key="9">
    <source>
        <dbReference type="EMBL" id="CAE0722134.1"/>
    </source>
</evidence>
<accession>A0A7S4EMH4</accession>
<keyword evidence="5 7" id="KW-0802">TPR repeat</keyword>
<feature type="compositionally biased region" description="Acidic residues" evidence="8">
    <location>
        <begin position="939"/>
        <end position="949"/>
    </location>
</feature>
<feature type="region of interest" description="Disordered" evidence="8">
    <location>
        <begin position="59"/>
        <end position="85"/>
    </location>
</feature>
<dbReference type="GO" id="GO:0051301">
    <property type="term" value="P:cell division"/>
    <property type="evidence" value="ECO:0007669"/>
    <property type="project" value="UniProtKB-KW"/>
</dbReference>
<dbReference type="SMART" id="SM00028">
    <property type="entry name" value="TPR"/>
    <property type="match status" value="6"/>
</dbReference>
<keyword evidence="2" id="KW-0677">Repeat</keyword>
<evidence type="ECO:0000256" key="7">
    <source>
        <dbReference type="PROSITE-ProRule" id="PRU00339"/>
    </source>
</evidence>
<organism evidence="9">
    <name type="scientific">Pseudo-nitzschia australis</name>
    <dbReference type="NCBI Taxonomy" id="44445"/>
    <lineage>
        <taxon>Eukaryota</taxon>
        <taxon>Sar</taxon>
        <taxon>Stramenopiles</taxon>
        <taxon>Ochrophyta</taxon>
        <taxon>Bacillariophyta</taxon>
        <taxon>Bacillariophyceae</taxon>
        <taxon>Bacillariophycidae</taxon>
        <taxon>Bacillariales</taxon>
        <taxon>Bacillariaceae</taxon>
        <taxon>Pseudo-nitzschia</taxon>
    </lineage>
</organism>
<evidence type="ECO:0000256" key="2">
    <source>
        <dbReference type="ARBA" id="ARBA00022737"/>
    </source>
</evidence>
<feature type="compositionally biased region" description="Basic and acidic residues" evidence="8">
    <location>
        <begin position="162"/>
        <end position="177"/>
    </location>
</feature>
<keyword evidence="4" id="KW-0833">Ubl conjugation pathway</keyword>
<feature type="region of interest" description="Disordered" evidence="8">
    <location>
        <begin position="870"/>
        <end position="891"/>
    </location>
</feature>
<feature type="region of interest" description="Disordered" evidence="8">
    <location>
        <begin position="315"/>
        <end position="348"/>
    </location>
</feature>
<dbReference type="Gene3D" id="1.25.40.10">
    <property type="entry name" value="Tetratricopeptide repeat domain"/>
    <property type="match status" value="3"/>
</dbReference>
<dbReference type="GO" id="GO:0045842">
    <property type="term" value="P:positive regulation of mitotic metaphase/anaphase transition"/>
    <property type="evidence" value="ECO:0007669"/>
    <property type="project" value="TreeGrafter"/>
</dbReference>
<reference evidence="9" key="1">
    <citation type="submission" date="2021-01" db="EMBL/GenBank/DDBJ databases">
        <authorList>
            <person name="Corre E."/>
            <person name="Pelletier E."/>
            <person name="Niang G."/>
            <person name="Scheremetjew M."/>
            <person name="Finn R."/>
            <person name="Kale V."/>
            <person name="Holt S."/>
            <person name="Cochrane G."/>
            <person name="Meng A."/>
            <person name="Brown T."/>
            <person name="Cohen L."/>
        </authorList>
    </citation>
    <scope>NUCLEOTIDE SEQUENCE</scope>
    <source>
        <strain evidence="9">10249 10 AB</strain>
    </source>
</reference>
<feature type="compositionally biased region" description="Low complexity" evidence="8">
    <location>
        <begin position="145"/>
        <end position="154"/>
    </location>
</feature>
<feature type="compositionally biased region" description="Polar residues" evidence="8">
    <location>
        <begin position="372"/>
        <end position="385"/>
    </location>
</feature>
<feature type="compositionally biased region" description="Basic and acidic residues" evidence="8">
    <location>
        <begin position="448"/>
        <end position="458"/>
    </location>
</feature>
<evidence type="ECO:0000256" key="5">
    <source>
        <dbReference type="ARBA" id="ARBA00022803"/>
    </source>
</evidence>
<dbReference type="PROSITE" id="PS50005">
    <property type="entry name" value="TPR"/>
    <property type="match status" value="2"/>
</dbReference>
<feature type="compositionally biased region" description="Basic and acidic residues" evidence="8">
    <location>
        <begin position="878"/>
        <end position="891"/>
    </location>
</feature>
<keyword evidence="6" id="KW-0131">Cell cycle</keyword>
<feature type="compositionally biased region" description="Acidic residues" evidence="8">
    <location>
        <begin position="329"/>
        <end position="339"/>
    </location>
</feature>
<dbReference type="GO" id="GO:0031145">
    <property type="term" value="P:anaphase-promoting complex-dependent catabolic process"/>
    <property type="evidence" value="ECO:0007669"/>
    <property type="project" value="TreeGrafter"/>
</dbReference>
<evidence type="ECO:0000256" key="4">
    <source>
        <dbReference type="ARBA" id="ARBA00022786"/>
    </source>
</evidence>
<evidence type="ECO:0000256" key="1">
    <source>
        <dbReference type="ARBA" id="ARBA00022618"/>
    </source>
</evidence>
<dbReference type="Pfam" id="PF12895">
    <property type="entry name" value="ANAPC3"/>
    <property type="match status" value="1"/>
</dbReference>
<feature type="compositionally biased region" description="Low complexity" evidence="8">
    <location>
        <begin position="315"/>
        <end position="325"/>
    </location>
</feature>
<keyword evidence="1" id="KW-0132">Cell division</keyword>
<dbReference type="AlphaFoldDB" id="A0A7S4EMH4"/>
<sequence>MAVFFAGMVHSKTKSPEDAYLYARALLQNDQPKRTVKWIEQSNLLRCYYSENNLAPFVDATEDDDDHDDNHNHNHNHKHDETREKKKIQQIYERLEELKTLQVESLLLAAQSLGSLNDWTAVLQLLQDSQHYTFPENQLEHYQQVYRHQQQQQRQRQHQRQQHGEYHTAMDHDDTENSFHPNHMTIVTTGAASHPSSTPMMMPPPPLIPHHLDDDDDIAWHQLADALRPSSTTSSSTCSNTPEKIHPLSRICQLRARAYSELGHPLRANLYWNRALRIDPWCVLALEGLLETSVESPTSVVESVLMAMAMSSSNSSSVIENNSNNNKDEDNDNDSEGENDNSNNNEHNDDAEWLRALYLARVCTAAPSTANVTASSTAGNDTNANAGGLKPSVGVGVGDDPMEDDDEASDESDDGNGDENMAGASSLFAMTPHMPSRSAPASRARSRSIPEENENRLHHQEGAAEGDIDNNDPSFWQDASSIQLLTPIPQQQSVADMSAAGASLFFPHSSSVHNHNQSVMNHSDQSTVVGNLSSAAATASAVGSALDTLWNKFQLRNSPEVLAMAAQNAYRRYDWNAALQFCEELAEVDPLSSNTNKAAFCHVSTLVQLHRKRPLFRLAHDWVETSPKEARSWFAVGAYYYACERYHVAQRHFCRATRLDPHCVEAWIAFGASFAACDESDQALASFRAAQRLAPGNHTSLLYIAMEYLRTNHLVLAQHFLKAANDSSGGTDPLVKSETGVLKLNQKKYSEAITWFLMALGGDSEWTSSMSKLLSAPLYNDGDAIIGDTNPRYLDALSRLIEIIQDPYWESTLFNLAHAYRKERRFDAAVICLEQCLALKETASAHSALGYCLHLQSMVISTRNQVARRKQQRFRTRPSVEEEHLKQERNRSNRLLHMAIDAYHQSLAKKPDDPFASEMLQKALGDALEQTDFFLSDDDVVDDYGDGDGDGNAGDAQGDSAMMARNNNPLSSPASYGTNNAGEGLSSSSSRRVAHDDHLYNQQHTPRPPRGSLGSISGGMAGDQSSLWTEDDLSVSAGSTNDDVDMT</sequence>
<protein>
    <recommendedName>
        <fullName evidence="10">Cdc23 domain-containing protein</fullName>
    </recommendedName>
</protein>
<feature type="region of interest" description="Disordered" evidence="8">
    <location>
        <begin position="145"/>
        <end position="182"/>
    </location>
</feature>
<feature type="region of interest" description="Disordered" evidence="8">
    <location>
        <begin position="372"/>
        <end position="458"/>
    </location>
</feature>
<dbReference type="InterPro" id="IPR011990">
    <property type="entry name" value="TPR-like_helical_dom_sf"/>
</dbReference>
<dbReference type="GO" id="GO:0005680">
    <property type="term" value="C:anaphase-promoting complex"/>
    <property type="evidence" value="ECO:0007669"/>
    <property type="project" value="TreeGrafter"/>
</dbReference>
<dbReference type="PANTHER" id="PTHR12558">
    <property type="entry name" value="CELL DIVISION CYCLE 16,23,27"/>
    <property type="match status" value="1"/>
</dbReference>
<dbReference type="Pfam" id="PF13176">
    <property type="entry name" value="TPR_7"/>
    <property type="match status" value="1"/>
</dbReference>
<gene>
    <name evidence="9" type="ORF">PAUS00366_LOCUS14889</name>
</gene>
<keyword evidence="3" id="KW-0498">Mitosis</keyword>
<name>A0A7S4EMH4_9STRA</name>